<feature type="domain" description="Cytochrome c" evidence="8">
    <location>
        <begin position="23"/>
        <end position="104"/>
    </location>
</feature>
<evidence type="ECO:0000313" key="9">
    <source>
        <dbReference type="EMBL" id="BCX81374.1"/>
    </source>
</evidence>
<feature type="signal peptide" evidence="7">
    <location>
        <begin position="1"/>
        <end position="22"/>
    </location>
</feature>
<dbReference type="PANTHER" id="PTHR33751">
    <property type="entry name" value="CBB3-TYPE CYTOCHROME C OXIDASE SUBUNIT FIXP"/>
    <property type="match status" value="1"/>
</dbReference>
<reference evidence="10" key="1">
    <citation type="journal article" date="2024" name="Int. J. Syst. Evol. Microbiol.">
        <title>Methylomarinovum tepidoasis sp. nov., a moderately thermophilic methanotroph of the family Methylothermaceae isolated from a deep-sea hydrothermal field.</title>
        <authorList>
            <person name="Hirayama H."/>
            <person name="Takaki Y."/>
            <person name="Abe M."/>
            <person name="Miyazaki M."/>
            <person name="Uematsu K."/>
            <person name="Matsui Y."/>
            <person name="Takai K."/>
        </authorList>
    </citation>
    <scope>NUCLEOTIDE SEQUENCE [LARGE SCALE GENOMIC DNA]</scope>
    <source>
        <strain evidence="10">IT-9</strain>
    </source>
</reference>
<evidence type="ECO:0000256" key="3">
    <source>
        <dbReference type="ARBA" id="ARBA00022723"/>
    </source>
</evidence>
<evidence type="ECO:0000256" key="7">
    <source>
        <dbReference type="SAM" id="SignalP"/>
    </source>
</evidence>
<keyword evidence="3 6" id="KW-0479">Metal-binding</keyword>
<evidence type="ECO:0000256" key="2">
    <source>
        <dbReference type="ARBA" id="ARBA00022617"/>
    </source>
</evidence>
<protein>
    <recommendedName>
        <fullName evidence="8">Cytochrome c domain-containing protein</fullName>
    </recommendedName>
</protein>
<keyword evidence="7" id="KW-0732">Signal</keyword>
<dbReference type="Proteomes" id="UP001321825">
    <property type="component" value="Chromosome"/>
</dbReference>
<keyword evidence="5 6" id="KW-0408">Iron</keyword>
<dbReference type="GO" id="GO:0020037">
    <property type="term" value="F:heme binding"/>
    <property type="evidence" value="ECO:0007669"/>
    <property type="project" value="InterPro"/>
</dbReference>
<dbReference type="Gene3D" id="1.10.760.10">
    <property type="entry name" value="Cytochrome c-like domain"/>
    <property type="match status" value="1"/>
</dbReference>
<keyword evidence="2 6" id="KW-0349">Heme</keyword>
<dbReference type="InterPro" id="IPR050597">
    <property type="entry name" value="Cytochrome_c_Oxidase_Subunit"/>
</dbReference>
<name>A0AAU9C629_9GAMM</name>
<dbReference type="InterPro" id="IPR009056">
    <property type="entry name" value="Cyt_c-like_dom"/>
</dbReference>
<evidence type="ECO:0000313" key="10">
    <source>
        <dbReference type="Proteomes" id="UP001321825"/>
    </source>
</evidence>
<dbReference type="AlphaFoldDB" id="A0AAU9C629"/>
<dbReference type="GO" id="GO:0009055">
    <property type="term" value="F:electron transfer activity"/>
    <property type="evidence" value="ECO:0007669"/>
    <property type="project" value="InterPro"/>
</dbReference>
<dbReference type="SUPFAM" id="SSF46626">
    <property type="entry name" value="Cytochrome c"/>
    <property type="match status" value="1"/>
</dbReference>
<evidence type="ECO:0000256" key="5">
    <source>
        <dbReference type="ARBA" id="ARBA00023004"/>
    </source>
</evidence>
<dbReference type="PROSITE" id="PS51007">
    <property type="entry name" value="CYTC"/>
    <property type="match status" value="1"/>
</dbReference>
<evidence type="ECO:0000256" key="4">
    <source>
        <dbReference type="ARBA" id="ARBA00022982"/>
    </source>
</evidence>
<dbReference type="InterPro" id="IPR036909">
    <property type="entry name" value="Cyt_c-like_dom_sf"/>
</dbReference>
<dbReference type="PANTHER" id="PTHR33751:SF9">
    <property type="entry name" value="CYTOCHROME C4"/>
    <property type="match status" value="1"/>
</dbReference>
<dbReference type="EMBL" id="AP024714">
    <property type="protein sequence ID" value="BCX81374.1"/>
    <property type="molecule type" value="Genomic_DNA"/>
</dbReference>
<evidence type="ECO:0000256" key="1">
    <source>
        <dbReference type="ARBA" id="ARBA00022448"/>
    </source>
</evidence>
<dbReference type="RefSeq" id="WP_317706300.1">
    <property type="nucleotide sequence ID" value="NZ_AP024714.1"/>
</dbReference>
<dbReference type="KEGG" id="mcau:MIT9_P0952"/>
<accession>A0AAU9C629</accession>
<organism evidence="9 10">
    <name type="scientific">Methylomarinovum caldicuralii</name>
    <dbReference type="NCBI Taxonomy" id="438856"/>
    <lineage>
        <taxon>Bacteria</taxon>
        <taxon>Pseudomonadati</taxon>
        <taxon>Pseudomonadota</taxon>
        <taxon>Gammaproteobacteria</taxon>
        <taxon>Methylococcales</taxon>
        <taxon>Methylothermaceae</taxon>
        <taxon>Methylomarinovum</taxon>
    </lineage>
</organism>
<dbReference type="GO" id="GO:0046872">
    <property type="term" value="F:metal ion binding"/>
    <property type="evidence" value="ECO:0007669"/>
    <property type="project" value="UniProtKB-KW"/>
</dbReference>
<keyword evidence="1" id="KW-0813">Transport</keyword>
<evidence type="ECO:0000256" key="6">
    <source>
        <dbReference type="PROSITE-ProRule" id="PRU00433"/>
    </source>
</evidence>
<proteinExistence type="predicted"/>
<evidence type="ECO:0000259" key="8">
    <source>
        <dbReference type="PROSITE" id="PS51007"/>
    </source>
</evidence>
<feature type="chain" id="PRO_5043526856" description="Cytochrome c domain-containing protein" evidence="7">
    <location>
        <begin position="23"/>
        <end position="107"/>
    </location>
</feature>
<keyword evidence="4" id="KW-0249">Electron transport</keyword>
<dbReference type="Pfam" id="PF00034">
    <property type="entry name" value="Cytochrom_C"/>
    <property type="match status" value="1"/>
</dbReference>
<gene>
    <name evidence="9" type="ORF">MIT9_P0952</name>
</gene>
<keyword evidence="10" id="KW-1185">Reference proteome</keyword>
<sequence>MRKTFSIIALMVGGLWGNAALCADADAGRKISQSKGCVGCHGANGISAPGTSYPNLAGQKAPYLEKALKAYRDKTRQAPLMNGMTAGLSDADIANLAAFYNSLKPCP</sequence>